<keyword evidence="5" id="KW-1185">Reference proteome</keyword>
<dbReference type="Gene3D" id="3.90.1150.140">
    <property type="match status" value="1"/>
</dbReference>
<organism evidence="4 5">
    <name type="scientific">Aquirufa rosea</name>
    <dbReference type="NCBI Taxonomy" id="2509241"/>
    <lineage>
        <taxon>Bacteria</taxon>
        <taxon>Pseudomonadati</taxon>
        <taxon>Bacteroidota</taxon>
        <taxon>Cytophagia</taxon>
        <taxon>Cytophagales</taxon>
        <taxon>Flectobacillaceae</taxon>
        <taxon>Aquirufa</taxon>
    </lineage>
</organism>
<dbReference type="OrthoDB" id="9801061at2"/>
<gene>
    <name evidence="4" type="ORF">ESB04_10110</name>
</gene>
<dbReference type="Gene3D" id="3.40.50.12170">
    <property type="entry name" value="Uncharacterised protein PF07075, DUF1343"/>
    <property type="match status" value="1"/>
</dbReference>
<keyword evidence="1" id="KW-0732">Signal</keyword>
<dbReference type="Pfam" id="PF07075">
    <property type="entry name" value="NamZ_N"/>
    <property type="match status" value="1"/>
</dbReference>
<name>A0A4Q1BXZ6_9BACT</name>
<comment type="caution">
    <text evidence="4">The sequence shown here is derived from an EMBL/GenBank/DDBJ whole genome shotgun (WGS) entry which is preliminary data.</text>
</comment>
<dbReference type="InterPro" id="IPR048502">
    <property type="entry name" value="NamZ_N"/>
</dbReference>
<feature type="signal peptide" evidence="1">
    <location>
        <begin position="1"/>
        <end position="25"/>
    </location>
</feature>
<accession>A0A4Q1BXZ6</accession>
<dbReference type="AlphaFoldDB" id="A0A4Q1BXZ6"/>
<dbReference type="GO" id="GO:0033922">
    <property type="term" value="F:peptidoglycan beta-N-acetylmuramidase activity"/>
    <property type="evidence" value="ECO:0007669"/>
    <property type="project" value="InterPro"/>
</dbReference>
<evidence type="ECO:0000313" key="4">
    <source>
        <dbReference type="EMBL" id="RXK47584.1"/>
    </source>
</evidence>
<dbReference type="PANTHER" id="PTHR42915:SF1">
    <property type="entry name" value="PEPTIDOGLYCAN BETA-N-ACETYLMURAMIDASE NAMZ"/>
    <property type="match status" value="1"/>
</dbReference>
<proteinExistence type="predicted"/>
<evidence type="ECO:0000259" key="2">
    <source>
        <dbReference type="Pfam" id="PF07075"/>
    </source>
</evidence>
<feature type="domain" description="Peptidoglycan beta-N-acetylmuramidase NamZ N-terminal" evidence="2">
    <location>
        <begin position="49"/>
        <end position="247"/>
    </location>
</feature>
<feature type="chain" id="PRO_5020352080" evidence="1">
    <location>
        <begin position="26"/>
        <end position="391"/>
    </location>
</feature>
<evidence type="ECO:0000259" key="3">
    <source>
        <dbReference type="Pfam" id="PF20732"/>
    </source>
</evidence>
<sequence length="391" mass="43810">MHRFYKLFILSLVISLGWCSTDAEAQNSKAIPGDQQIDTYLPLIFDKRVALVVNHTSVLNKTHLADTLLSLKVPIKKIFAPEHGFRGTADAGAHIDNGKDEKTGLPIISLYGSHKKPTKADLDGIDVVIFDIQDVGTRFYTYSSTLHYVMEACAENSVKLIILDRPNPNGHYVDGPILEKEFASFVGLNPTPVVHGCTLGELAKMMNGEAWLDRGIQCDLTVIPVKKYKHSDKVHISIAPSPNLPNDQAIGLYPSLCLFEGTNVSIGRGTNKQFQVVGTNVEGLGDFSFTPEPKPGAMDPPLKGKPCYGFDLTQIDTRQLGFSLKYLFYFFEKTGKKESFFTSPSFFDKLAGTDELRKMMLEGKSEKEIRDTWKEGLREYRKIREKYLIYR</sequence>
<feature type="domain" description="Peptidoglycan beta-N-acetylmuramidase NamZ C-terminal" evidence="3">
    <location>
        <begin position="252"/>
        <end position="390"/>
    </location>
</feature>
<protein>
    <submittedName>
        <fullName evidence="4">DUF1343 domain-containing protein</fullName>
    </submittedName>
</protein>
<dbReference type="Pfam" id="PF20732">
    <property type="entry name" value="NamZ_C"/>
    <property type="match status" value="1"/>
</dbReference>
<dbReference type="EMBL" id="SDHY01000006">
    <property type="protein sequence ID" value="RXK47584.1"/>
    <property type="molecule type" value="Genomic_DNA"/>
</dbReference>
<dbReference type="InterPro" id="IPR008302">
    <property type="entry name" value="NamZ"/>
</dbReference>
<evidence type="ECO:0000313" key="5">
    <source>
        <dbReference type="Proteomes" id="UP000289455"/>
    </source>
</evidence>
<reference evidence="4 5" key="1">
    <citation type="submission" date="2019-01" db="EMBL/GenBank/DDBJ databases">
        <title>Cytophagaceae bacterium strain CAR-16.</title>
        <authorList>
            <person name="Chen W.-M."/>
        </authorList>
    </citation>
    <scope>NUCLEOTIDE SEQUENCE [LARGE SCALE GENOMIC DNA]</scope>
    <source>
        <strain evidence="4 5">CAR-16</strain>
    </source>
</reference>
<dbReference type="PANTHER" id="PTHR42915">
    <property type="entry name" value="HYPOTHETICAL 460 KDA PROTEIN IN FEUA-SIGW INTERGENIC REGION [PRECURSOR]"/>
    <property type="match status" value="1"/>
</dbReference>
<evidence type="ECO:0000256" key="1">
    <source>
        <dbReference type="SAM" id="SignalP"/>
    </source>
</evidence>
<dbReference type="RefSeq" id="WP_129027624.1">
    <property type="nucleotide sequence ID" value="NZ_SDHY01000006.1"/>
</dbReference>
<dbReference type="Proteomes" id="UP000289455">
    <property type="component" value="Unassembled WGS sequence"/>
</dbReference>
<dbReference type="InterPro" id="IPR048503">
    <property type="entry name" value="NamZ_C"/>
</dbReference>
<dbReference type="PIRSF" id="PIRSF016719">
    <property type="entry name" value="UCP016719"/>
    <property type="match status" value="1"/>
</dbReference>